<proteinExistence type="predicted"/>
<keyword evidence="3" id="KW-1185">Reference proteome</keyword>
<dbReference type="PANTHER" id="PTHR33240:SF8">
    <property type="entry name" value="OS03G0439900 PROTEIN"/>
    <property type="match status" value="1"/>
</dbReference>
<feature type="region of interest" description="Disordered" evidence="1">
    <location>
        <begin position="1"/>
        <end position="62"/>
    </location>
</feature>
<dbReference type="OrthoDB" id="1751727at2759"/>
<organism evidence="2 3">
    <name type="scientific">Cephalotus follicularis</name>
    <name type="common">Albany pitcher plant</name>
    <dbReference type="NCBI Taxonomy" id="3775"/>
    <lineage>
        <taxon>Eukaryota</taxon>
        <taxon>Viridiplantae</taxon>
        <taxon>Streptophyta</taxon>
        <taxon>Embryophyta</taxon>
        <taxon>Tracheophyta</taxon>
        <taxon>Spermatophyta</taxon>
        <taxon>Magnoliopsida</taxon>
        <taxon>eudicotyledons</taxon>
        <taxon>Gunneridae</taxon>
        <taxon>Pentapetalae</taxon>
        <taxon>rosids</taxon>
        <taxon>fabids</taxon>
        <taxon>Oxalidales</taxon>
        <taxon>Cephalotaceae</taxon>
        <taxon>Cephalotus</taxon>
    </lineage>
</organism>
<evidence type="ECO:0000256" key="1">
    <source>
        <dbReference type="SAM" id="MobiDB-lite"/>
    </source>
</evidence>
<feature type="compositionally biased region" description="Basic and acidic residues" evidence="1">
    <location>
        <begin position="10"/>
        <end position="19"/>
    </location>
</feature>
<dbReference type="Proteomes" id="UP000187406">
    <property type="component" value="Unassembled WGS sequence"/>
</dbReference>
<feature type="compositionally biased region" description="Basic and acidic residues" evidence="1">
    <location>
        <begin position="129"/>
        <end position="141"/>
    </location>
</feature>
<protein>
    <submittedName>
        <fullName evidence="2">Uncharacterized protein</fullName>
    </submittedName>
</protein>
<dbReference type="AlphaFoldDB" id="A0A1Q3BVP3"/>
<dbReference type="CDD" id="cd00303">
    <property type="entry name" value="retropepsin_like"/>
    <property type="match status" value="1"/>
</dbReference>
<dbReference type="InParanoid" id="A0A1Q3BVP3"/>
<feature type="region of interest" description="Disordered" evidence="1">
    <location>
        <begin position="129"/>
        <end position="183"/>
    </location>
</feature>
<name>A0A1Q3BVP3_CEPFO</name>
<dbReference type="PANTHER" id="PTHR33240">
    <property type="entry name" value="OS08G0508500 PROTEIN"/>
    <property type="match status" value="1"/>
</dbReference>
<sequence>MAARRQKVPWSDHQEERGAQPRGFPGKRERKRERSDLTKDDLRHKLSRREGAAQEGAPAPLYNHFAPLLDTRTKILAVEQDKVPIQWPEKLRSPAEARDVEKYCRYHRDHGHDTEECRQLKNQIEDLIRKGHSRKYVDRETPRRRREQRREEAPHREEEPQQKPRGVIHTISGGVASGGDHKNARKAYGRQSLAVQQVHHSKRLRTGGEEEAISFSEVDYEGVRLPHDDPVVVTLMIELFTTKRILIDSGSSTDILYKHAFDQLKISVDQLKPVKTPLVGFAGEMVNPLGAIDLPVVAGTAPRQTQVQMTFLVVDRPSPYNAIIGCPGLNLMEAIVSTRHLLMKFPTRFGVGEARGDQQAARQCYKTAVADRGKEKILLITNVELRGDVEPERPSPVEDVVQVPLEVGNSERVFQIGSHLGEAERGELIAFLRGNRDVFAWSAGEVPGINPSVITHRLSVDPARTPTRQKKRNFAPER</sequence>
<reference evidence="3" key="1">
    <citation type="submission" date="2016-04" db="EMBL/GenBank/DDBJ databases">
        <title>Cephalotus genome sequencing.</title>
        <authorList>
            <person name="Fukushima K."/>
            <person name="Hasebe M."/>
            <person name="Fang X."/>
        </authorList>
    </citation>
    <scope>NUCLEOTIDE SEQUENCE [LARGE SCALE GENOMIC DNA]</scope>
    <source>
        <strain evidence="3">cv. St1</strain>
    </source>
</reference>
<comment type="caution">
    <text evidence="2">The sequence shown here is derived from an EMBL/GenBank/DDBJ whole genome shotgun (WGS) entry which is preliminary data.</text>
</comment>
<dbReference type="EMBL" id="BDDD01000966">
    <property type="protein sequence ID" value="GAV72094.1"/>
    <property type="molecule type" value="Genomic_DNA"/>
</dbReference>
<evidence type="ECO:0000313" key="3">
    <source>
        <dbReference type="Proteomes" id="UP000187406"/>
    </source>
</evidence>
<accession>A0A1Q3BVP3</accession>
<dbReference type="InterPro" id="IPR021109">
    <property type="entry name" value="Peptidase_aspartic_dom_sf"/>
</dbReference>
<feature type="compositionally biased region" description="Basic and acidic residues" evidence="1">
    <location>
        <begin position="32"/>
        <end position="52"/>
    </location>
</feature>
<gene>
    <name evidence="2" type="ORF">CFOL_v3_15583</name>
</gene>
<feature type="compositionally biased region" description="Basic and acidic residues" evidence="1">
    <location>
        <begin position="148"/>
        <end position="162"/>
    </location>
</feature>
<dbReference type="Gene3D" id="2.40.70.10">
    <property type="entry name" value="Acid Proteases"/>
    <property type="match status" value="1"/>
</dbReference>
<evidence type="ECO:0000313" key="2">
    <source>
        <dbReference type="EMBL" id="GAV72094.1"/>
    </source>
</evidence>